<protein>
    <recommendedName>
        <fullName evidence="3">Reverse transcriptase domain-containing protein</fullName>
    </recommendedName>
</protein>
<dbReference type="AlphaFoldDB" id="A0AAW1VHL3"/>
<evidence type="ECO:0000313" key="1">
    <source>
        <dbReference type="EMBL" id="KAK9891764.1"/>
    </source>
</evidence>
<organism evidence="1 2">
    <name type="scientific">Henosepilachna vigintioctopunctata</name>
    <dbReference type="NCBI Taxonomy" id="420089"/>
    <lineage>
        <taxon>Eukaryota</taxon>
        <taxon>Metazoa</taxon>
        <taxon>Ecdysozoa</taxon>
        <taxon>Arthropoda</taxon>
        <taxon>Hexapoda</taxon>
        <taxon>Insecta</taxon>
        <taxon>Pterygota</taxon>
        <taxon>Neoptera</taxon>
        <taxon>Endopterygota</taxon>
        <taxon>Coleoptera</taxon>
        <taxon>Polyphaga</taxon>
        <taxon>Cucujiformia</taxon>
        <taxon>Coccinelloidea</taxon>
        <taxon>Coccinellidae</taxon>
        <taxon>Epilachninae</taxon>
        <taxon>Epilachnini</taxon>
        <taxon>Henosepilachna</taxon>
    </lineage>
</organism>
<sequence length="151" mass="17969">MKTFCKQLQEADIESINFTQYFTFADDTLFVYTGESENDLENLINEDLDRYIGWLYLNKLKINVNKTKFIILKQKNKAVKNINLKINEIELEQVTSLEYLGLIIDEYLNWKAYTNKIISKINPMIPIIYQCRNYISLKTKNKYTLPFSQRT</sequence>
<evidence type="ECO:0000313" key="2">
    <source>
        <dbReference type="Proteomes" id="UP001431783"/>
    </source>
</evidence>
<dbReference type="EMBL" id="JARQZJ010000130">
    <property type="protein sequence ID" value="KAK9891764.1"/>
    <property type="molecule type" value="Genomic_DNA"/>
</dbReference>
<comment type="caution">
    <text evidence="1">The sequence shown here is derived from an EMBL/GenBank/DDBJ whole genome shotgun (WGS) entry which is preliminary data.</text>
</comment>
<dbReference type="Proteomes" id="UP001431783">
    <property type="component" value="Unassembled WGS sequence"/>
</dbReference>
<accession>A0AAW1VHL3</accession>
<reference evidence="1 2" key="1">
    <citation type="submission" date="2023-03" db="EMBL/GenBank/DDBJ databases">
        <title>Genome insight into feeding habits of ladybird beetles.</title>
        <authorList>
            <person name="Li H.-S."/>
            <person name="Huang Y.-H."/>
            <person name="Pang H."/>
        </authorList>
    </citation>
    <scope>NUCLEOTIDE SEQUENCE [LARGE SCALE GENOMIC DNA]</scope>
    <source>
        <strain evidence="1">SYSU_2023b</strain>
        <tissue evidence="1">Whole body</tissue>
    </source>
</reference>
<dbReference type="PANTHER" id="PTHR33332">
    <property type="entry name" value="REVERSE TRANSCRIPTASE DOMAIN-CONTAINING PROTEIN"/>
    <property type="match status" value="1"/>
</dbReference>
<keyword evidence="2" id="KW-1185">Reference proteome</keyword>
<evidence type="ECO:0008006" key="3">
    <source>
        <dbReference type="Google" id="ProtNLM"/>
    </source>
</evidence>
<name>A0AAW1VHL3_9CUCU</name>
<proteinExistence type="predicted"/>
<gene>
    <name evidence="1" type="ORF">WA026_016562</name>
</gene>